<dbReference type="GO" id="GO:1902201">
    <property type="term" value="P:negative regulation of bacterial-type flagellum-dependent cell motility"/>
    <property type="evidence" value="ECO:0007669"/>
    <property type="project" value="TreeGrafter"/>
</dbReference>
<dbReference type="CDD" id="cd01949">
    <property type="entry name" value="GGDEF"/>
    <property type="match status" value="1"/>
</dbReference>
<dbReference type="GO" id="GO:0052621">
    <property type="term" value="F:diguanylate cyclase activity"/>
    <property type="evidence" value="ECO:0007669"/>
    <property type="project" value="UniProtKB-EC"/>
</dbReference>
<reference evidence="5 6" key="1">
    <citation type="submission" date="2017-01" db="EMBL/GenBank/DDBJ databases">
        <authorList>
            <person name="Mah S.A."/>
            <person name="Swanson W.J."/>
            <person name="Moy G.W."/>
            <person name="Vacquier V.D."/>
        </authorList>
    </citation>
    <scope>NUCLEOTIDE SEQUENCE [LARGE SCALE GENOMIC DNA]</scope>
    <source>
        <strain evidence="5 6">DCY110</strain>
    </source>
</reference>
<dbReference type="CDD" id="cd12914">
    <property type="entry name" value="PDC1_DGC_like"/>
    <property type="match status" value="1"/>
</dbReference>
<dbReference type="FunFam" id="3.30.70.270:FF:000001">
    <property type="entry name" value="Diguanylate cyclase domain protein"/>
    <property type="match status" value="1"/>
</dbReference>
<evidence type="ECO:0000256" key="1">
    <source>
        <dbReference type="ARBA" id="ARBA00012528"/>
    </source>
</evidence>
<dbReference type="STRING" id="1842727.RD110_11535"/>
<keyword evidence="3" id="KW-1133">Transmembrane helix</keyword>
<evidence type="ECO:0000313" key="5">
    <source>
        <dbReference type="EMBL" id="APW37749.1"/>
    </source>
</evidence>
<dbReference type="InterPro" id="IPR043128">
    <property type="entry name" value="Rev_trsase/Diguanyl_cyclase"/>
</dbReference>
<dbReference type="InterPro" id="IPR054327">
    <property type="entry name" value="His-kinase-like_sensor"/>
</dbReference>
<evidence type="ECO:0000313" key="6">
    <source>
        <dbReference type="Proteomes" id="UP000186609"/>
    </source>
</evidence>
<evidence type="ECO:0000256" key="3">
    <source>
        <dbReference type="SAM" id="Phobius"/>
    </source>
</evidence>
<feature type="transmembrane region" description="Helical" evidence="3">
    <location>
        <begin position="298"/>
        <end position="319"/>
    </location>
</feature>
<dbReference type="InterPro" id="IPR029787">
    <property type="entry name" value="Nucleotide_cyclase"/>
</dbReference>
<keyword evidence="3" id="KW-0812">Transmembrane</keyword>
<dbReference type="Pfam" id="PF22588">
    <property type="entry name" value="dCache_1_like"/>
    <property type="match status" value="1"/>
</dbReference>
<dbReference type="Gene3D" id="3.30.450.20">
    <property type="entry name" value="PAS domain"/>
    <property type="match status" value="2"/>
</dbReference>
<feature type="transmembrane region" description="Helical" evidence="3">
    <location>
        <begin position="20"/>
        <end position="43"/>
    </location>
</feature>
<dbReference type="NCBIfam" id="TIGR00254">
    <property type="entry name" value="GGDEF"/>
    <property type="match status" value="1"/>
</dbReference>
<dbReference type="CDD" id="cd12915">
    <property type="entry name" value="PDC2_DGC_like"/>
    <property type="match status" value="1"/>
</dbReference>
<dbReference type="KEGG" id="rhy:RD110_11535"/>
<dbReference type="InterPro" id="IPR050469">
    <property type="entry name" value="Diguanylate_Cyclase"/>
</dbReference>
<dbReference type="SMART" id="SM00267">
    <property type="entry name" value="GGDEF"/>
    <property type="match status" value="1"/>
</dbReference>
<accession>A0A1P8JVF4</accession>
<evidence type="ECO:0000256" key="2">
    <source>
        <dbReference type="ARBA" id="ARBA00034247"/>
    </source>
</evidence>
<dbReference type="PANTHER" id="PTHR45138">
    <property type="entry name" value="REGULATORY COMPONENTS OF SENSORY TRANSDUCTION SYSTEM"/>
    <property type="match status" value="1"/>
</dbReference>
<dbReference type="InterPro" id="IPR000160">
    <property type="entry name" value="GGDEF_dom"/>
</dbReference>
<gene>
    <name evidence="5" type="ORF">RD110_11535</name>
</gene>
<dbReference type="RefSeq" id="WP_076199583.1">
    <property type="nucleotide sequence ID" value="NZ_CP019236.1"/>
</dbReference>
<keyword evidence="6" id="KW-1185">Reference proteome</keyword>
<dbReference type="PANTHER" id="PTHR45138:SF9">
    <property type="entry name" value="DIGUANYLATE CYCLASE DGCM-RELATED"/>
    <property type="match status" value="1"/>
</dbReference>
<feature type="domain" description="GGDEF" evidence="4">
    <location>
        <begin position="366"/>
        <end position="500"/>
    </location>
</feature>
<dbReference type="Gene3D" id="3.30.70.270">
    <property type="match status" value="1"/>
</dbReference>
<proteinExistence type="predicted"/>
<dbReference type="GO" id="GO:0043709">
    <property type="term" value="P:cell adhesion involved in single-species biofilm formation"/>
    <property type="evidence" value="ECO:0007669"/>
    <property type="project" value="TreeGrafter"/>
</dbReference>
<dbReference type="PROSITE" id="PS50887">
    <property type="entry name" value="GGDEF"/>
    <property type="match status" value="1"/>
</dbReference>
<dbReference type="Pfam" id="PF00990">
    <property type="entry name" value="GGDEF"/>
    <property type="match status" value="1"/>
</dbReference>
<dbReference type="GO" id="GO:0005886">
    <property type="term" value="C:plasma membrane"/>
    <property type="evidence" value="ECO:0007669"/>
    <property type="project" value="TreeGrafter"/>
</dbReference>
<dbReference type="AlphaFoldDB" id="A0A1P8JVF4"/>
<keyword evidence="3" id="KW-0472">Membrane</keyword>
<dbReference type="EMBL" id="CP019236">
    <property type="protein sequence ID" value="APW37749.1"/>
    <property type="molecule type" value="Genomic_DNA"/>
</dbReference>
<dbReference type="OrthoDB" id="9813903at2"/>
<comment type="catalytic activity">
    <reaction evidence="2">
        <text>2 GTP = 3',3'-c-di-GMP + 2 diphosphate</text>
        <dbReference type="Rhea" id="RHEA:24898"/>
        <dbReference type="ChEBI" id="CHEBI:33019"/>
        <dbReference type="ChEBI" id="CHEBI:37565"/>
        <dbReference type="ChEBI" id="CHEBI:58805"/>
        <dbReference type="EC" id="2.7.7.65"/>
    </reaction>
</comment>
<protein>
    <recommendedName>
        <fullName evidence="1">diguanylate cyclase</fullName>
        <ecNumber evidence="1">2.7.7.65</ecNumber>
    </recommendedName>
</protein>
<evidence type="ECO:0000259" key="4">
    <source>
        <dbReference type="PROSITE" id="PS50887"/>
    </source>
</evidence>
<dbReference type="Proteomes" id="UP000186609">
    <property type="component" value="Chromosome"/>
</dbReference>
<organism evidence="5 6">
    <name type="scientific">Rhodoferax koreensis</name>
    <dbReference type="NCBI Taxonomy" id="1842727"/>
    <lineage>
        <taxon>Bacteria</taxon>
        <taxon>Pseudomonadati</taxon>
        <taxon>Pseudomonadota</taxon>
        <taxon>Betaproteobacteria</taxon>
        <taxon>Burkholderiales</taxon>
        <taxon>Comamonadaceae</taxon>
        <taxon>Rhodoferax</taxon>
    </lineage>
</organism>
<sequence>MQKNTLQHKFPTRFFSAEKVLIASGGVGVAAILVIVGLLLSTLRDDATLAAQRSASNLIQLIEADIRRNTELYDLAIQGVIAAEKIPRAPDLPPETEHALKFARVATTRFMGGLLRLNATGDVIADSAYPVPRQRNFADRDYFLKHRNDTDLGLQIGRPIRGRMNDQDWRITFSRRVSDTKGRFDGIIVGGMRVAYFDQLFAPLQIGAKGAINLLRTDGILMARRGPSGEPVPVGQDFSQYPNFQRILREGEGSFLGQSNLDRQGRFYTFARLGDLPLILVVALSADEAYAQWSRAATVIGAMTLALCLGVIGVVWLMLRELQQRRANERKLTALSLTDGLTGLANRRHLDEVLESQSRLSARNTAPLSLLMIDVDHFKAFNDRYGHRSGDLVLSRLARVIQGVLHRPCDLAARYGGEEFAVVLPDTDAQGAMQVAEGIRAAVEAHPAGAPGETSNTVSIGVASRILAQEISIDQFVKEADDALYAAKRAGRNRVAMAGPA</sequence>
<name>A0A1P8JVF4_9BURK</name>
<dbReference type="EC" id="2.7.7.65" evidence="1"/>
<dbReference type="SUPFAM" id="SSF55073">
    <property type="entry name" value="Nucleotide cyclase"/>
    <property type="match status" value="1"/>
</dbReference>